<sequence>MAKQTRRRCVIAAARWGAVRAVAEGAATPGNLAAALGCSEATVRRRANGEGWVWRSRNAGAVSAPQGAVGAADEGFVGPQPGEDPVSMMARCAAHVARQVGALVSRAEAGEQIQKTEIEALVALMRMMERWEVLATERSQQEKEELGDEELAAILGRINDRIIELAEGLAGQLVAARADARPAEAAS</sequence>
<proteinExistence type="predicted"/>
<evidence type="ECO:0000256" key="1">
    <source>
        <dbReference type="SAM" id="SignalP"/>
    </source>
</evidence>
<feature type="signal peptide" evidence="1">
    <location>
        <begin position="1"/>
        <end position="23"/>
    </location>
</feature>
<evidence type="ECO:0000313" key="3">
    <source>
        <dbReference type="Proteomes" id="UP001559025"/>
    </source>
</evidence>
<evidence type="ECO:0008006" key="4">
    <source>
        <dbReference type="Google" id="ProtNLM"/>
    </source>
</evidence>
<feature type="chain" id="PRO_5045768385" description="Homeodomain-like domain-containing protein" evidence="1">
    <location>
        <begin position="24"/>
        <end position="187"/>
    </location>
</feature>
<dbReference type="Proteomes" id="UP001559025">
    <property type="component" value="Unassembled WGS sequence"/>
</dbReference>
<organism evidence="2 3">
    <name type="scientific">Neoaquamicrobium sediminum</name>
    <dbReference type="NCBI Taxonomy" id="1849104"/>
    <lineage>
        <taxon>Bacteria</taxon>
        <taxon>Pseudomonadati</taxon>
        <taxon>Pseudomonadota</taxon>
        <taxon>Alphaproteobacteria</taxon>
        <taxon>Hyphomicrobiales</taxon>
        <taxon>Phyllobacteriaceae</taxon>
        <taxon>Neoaquamicrobium</taxon>
    </lineage>
</organism>
<name>A0ABV3WS04_9HYPH</name>
<protein>
    <recommendedName>
        <fullName evidence="4">Homeodomain-like domain-containing protein</fullName>
    </recommendedName>
</protein>
<accession>A0ABV3WS04</accession>
<dbReference type="EMBL" id="JAZHFV010000002">
    <property type="protein sequence ID" value="MEX4007443.1"/>
    <property type="molecule type" value="Genomic_DNA"/>
</dbReference>
<keyword evidence="1" id="KW-0732">Signal</keyword>
<comment type="caution">
    <text evidence="2">The sequence shown here is derived from an EMBL/GenBank/DDBJ whole genome shotgun (WGS) entry which is preliminary data.</text>
</comment>
<keyword evidence="3" id="KW-1185">Reference proteome</keyword>
<reference evidence="2 3" key="1">
    <citation type="submission" date="2024-01" db="EMBL/GenBank/DDBJ databases">
        <title>New evidence supports the origin of RcGTA from prophage.</title>
        <authorList>
            <person name="Xu Y."/>
            <person name="Liu B."/>
            <person name="Chen F."/>
        </authorList>
    </citation>
    <scope>NUCLEOTIDE SEQUENCE [LARGE SCALE GENOMIC DNA]</scope>
    <source>
        <strain evidence="2 3">CBW1107-2</strain>
    </source>
</reference>
<gene>
    <name evidence="2" type="ORF">V1479_09015</name>
</gene>
<dbReference type="RefSeq" id="WP_368802613.1">
    <property type="nucleotide sequence ID" value="NZ_JAZHFV010000002.1"/>
</dbReference>
<evidence type="ECO:0000313" key="2">
    <source>
        <dbReference type="EMBL" id="MEX4007443.1"/>
    </source>
</evidence>